<evidence type="ECO:0000313" key="6">
    <source>
        <dbReference type="Proteomes" id="UP000002208"/>
    </source>
</evidence>
<evidence type="ECO:0000256" key="2">
    <source>
        <dbReference type="ARBA" id="ARBA00022801"/>
    </source>
</evidence>
<dbReference type="PROSITE" id="PS51462">
    <property type="entry name" value="NUDIX"/>
    <property type="match status" value="2"/>
</dbReference>
<dbReference type="KEGG" id="ddr:Deide_20830"/>
<reference evidence="5 6" key="1">
    <citation type="journal article" date="2009" name="PLoS Genet.">
        <title>Alliance of proteomics and genomics to unravel the specificities of Sahara bacterium Deinococcus deserti.</title>
        <authorList>
            <person name="de Groot A."/>
            <person name="Dulermo R."/>
            <person name="Ortet P."/>
            <person name="Blanchard L."/>
            <person name="Guerin P."/>
            <person name="Fernandez B."/>
            <person name="Vacherie B."/>
            <person name="Dossat C."/>
            <person name="Jolivet E."/>
            <person name="Siguier P."/>
            <person name="Chandler M."/>
            <person name="Barakat M."/>
            <person name="Dedieu A."/>
            <person name="Barbe V."/>
            <person name="Heulin T."/>
            <person name="Sommer S."/>
            <person name="Achouak W."/>
            <person name="Armengaud J."/>
        </authorList>
    </citation>
    <scope>NUCLEOTIDE SEQUENCE [LARGE SCALE GENOMIC DNA]</scope>
    <source>
        <strain evidence="6">DSM 17065 / CIP 109153 / LMG 22923 / VCD115</strain>
    </source>
</reference>
<dbReference type="PANTHER" id="PTHR43046">
    <property type="entry name" value="GDP-MANNOSE MANNOSYL HYDROLASE"/>
    <property type="match status" value="1"/>
</dbReference>
<organism evidence="5 6">
    <name type="scientific">Deinococcus deserti (strain DSM 17065 / CIP 109153 / LMG 22923 / VCD115)</name>
    <dbReference type="NCBI Taxonomy" id="546414"/>
    <lineage>
        <taxon>Bacteria</taxon>
        <taxon>Thermotogati</taxon>
        <taxon>Deinococcota</taxon>
        <taxon>Deinococci</taxon>
        <taxon>Deinococcales</taxon>
        <taxon>Deinococcaceae</taxon>
        <taxon>Deinococcus</taxon>
    </lineage>
</organism>
<name>C1CYS4_DEIDV</name>
<accession>C1CYS4</accession>
<evidence type="ECO:0000313" key="5">
    <source>
        <dbReference type="EMBL" id="ACO47104.1"/>
    </source>
</evidence>
<dbReference type="InterPro" id="IPR015797">
    <property type="entry name" value="NUDIX_hydrolase-like_dom_sf"/>
</dbReference>
<dbReference type="OrthoDB" id="9787476at2"/>
<dbReference type="InterPro" id="IPR020084">
    <property type="entry name" value="NUDIX_hydrolase_CS"/>
</dbReference>
<dbReference type="PaxDb" id="546414-Deide_20830"/>
<dbReference type="EMBL" id="CP001114">
    <property type="protein sequence ID" value="ACO47104.1"/>
    <property type="molecule type" value="Genomic_DNA"/>
</dbReference>
<evidence type="ECO:0000259" key="4">
    <source>
        <dbReference type="PROSITE" id="PS51462"/>
    </source>
</evidence>
<gene>
    <name evidence="5" type="ordered locus">Deide_20830</name>
</gene>
<dbReference type="Gene3D" id="3.90.79.10">
    <property type="entry name" value="Nucleoside Triphosphate Pyrophosphohydrolase"/>
    <property type="match status" value="2"/>
</dbReference>
<dbReference type="eggNOG" id="COG1051">
    <property type="taxonomic scope" value="Bacteria"/>
</dbReference>
<comment type="cofactor">
    <cofactor evidence="1">
        <name>Mg(2+)</name>
        <dbReference type="ChEBI" id="CHEBI:18420"/>
    </cofactor>
</comment>
<dbReference type="InterPro" id="IPR000086">
    <property type="entry name" value="NUDIX_hydrolase_dom"/>
</dbReference>
<dbReference type="PRINTS" id="PR00502">
    <property type="entry name" value="NUDIXFAMILY"/>
</dbReference>
<keyword evidence="2 3" id="KW-0378">Hydrolase</keyword>
<dbReference type="HOGENOM" id="CLU_890593_0_0_0"/>
<protein>
    <submittedName>
        <fullName evidence="5">Putative NUDIX hydrolase</fullName>
    </submittedName>
</protein>
<dbReference type="STRING" id="546414.Deide_20830"/>
<dbReference type="PANTHER" id="PTHR43046:SF16">
    <property type="entry name" value="ADP-RIBOSE PYROPHOSPHATASE YJHB-RELATED"/>
    <property type="match status" value="1"/>
</dbReference>
<dbReference type="RefSeq" id="WP_012694225.1">
    <property type="nucleotide sequence ID" value="NC_012526.1"/>
</dbReference>
<proteinExistence type="inferred from homology"/>
<comment type="similarity">
    <text evidence="3">Belongs to the Nudix hydrolase family.</text>
</comment>
<evidence type="ECO:0000256" key="1">
    <source>
        <dbReference type="ARBA" id="ARBA00001946"/>
    </source>
</evidence>
<dbReference type="GO" id="GO:0016787">
    <property type="term" value="F:hydrolase activity"/>
    <property type="evidence" value="ECO:0007669"/>
    <property type="project" value="UniProtKB-KW"/>
</dbReference>
<dbReference type="InterPro" id="IPR020476">
    <property type="entry name" value="Nudix_hydrolase"/>
</dbReference>
<dbReference type="PROSITE" id="PS00893">
    <property type="entry name" value="NUDIX_BOX"/>
    <property type="match status" value="1"/>
</dbReference>
<dbReference type="AlphaFoldDB" id="C1CYS4"/>
<evidence type="ECO:0000256" key="3">
    <source>
        <dbReference type="RuleBase" id="RU003476"/>
    </source>
</evidence>
<keyword evidence="6" id="KW-1185">Reference proteome</keyword>
<feature type="domain" description="Nudix hydrolase" evidence="4">
    <location>
        <begin position="15"/>
        <end position="154"/>
    </location>
</feature>
<feature type="domain" description="Nudix hydrolase" evidence="4">
    <location>
        <begin position="188"/>
        <end position="319"/>
    </location>
</feature>
<sequence length="330" mass="35863">MSAGNLRAVWGSRPLLSVGVSVLIQDETRRVLLQRRGDDGLWGTPGGGLDPGEDFLTAARRELREETGLSCPDLTWLGVHDGVVSGPQFWHRYPNGHEVYLVGARMLGHLPASALEDARPDDSGETLELRWFALDHLPALSSNINRANLNVLRERAGLSPLPLLAVSSPEAASTYWTDLRRAAGPRPLFAPGASVVVTDTDGRLLLRQAATGQWALPGGRMEPAESFEACAHRKLLETMGLRAELLEPRALLAGPEFRYEDSSDVWDSISMVFQAVGVTGKVTGAHQVVDARWFSPHELGQLDLLGLQTQQAVEVWLADQPALSRCASTT</sequence>
<dbReference type="SUPFAM" id="SSF55811">
    <property type="entry name" value="Nudix"/>
    <property type="match status" value="2"/>
</dbReference>
<dbReference type="Proteomes" id="UP000002208">
    <property type="component" value="Chromosome"/>
</dbReference>
<dbReference type="Pfam" id="PF00293">
    <property type="entry name" value="NUDIX"/>
    <property type="match status" value="2"/>
</dbReference>